<dbReference type="Pfam" id="PF04480">
    <property type="entry name" value="DUF559"/>
    <property type="match status" value="1"/>
</dbReference>
<dbReference type="PANTHER" id="PTHR35810:SF1">
    <property type="entry name" value="CYTOPLASMIC PROTEIN"/>
    <property type="match status" value="1"/>
</dbReference>
<sequence>MPAESNILIYQTEDGNTKIDVRLENETVWMTQKAIAELYQTTPQNITLHIRNILQYADKRKYSCYFSIIKKEGLRNIRRKLIYYNLDIIYNIAIRGQYFEKINKLISFAKIHGLKKEYLEVFPIKEKNFEEMLKDSLIDIVEIHQQFNIDKYYVDFYIPQLKLVIEYDEKHHVKQIEKDKLRQKVIEEKLQVEFIRVKEGQEMKGLNLIIKDLLKKKGK</sequence>
<dbReference type="EMBL" id="BJUY01000008">
    <property type="protein sequence ID" value="GEK91246.1"/>
    <property type="molecule type" value="Genomic_DNA"/>
</dbReference>
<dbReference type="Gene3D" id="3.40.960.10">
    <property type="entry name" value="VSR Endonuclease"/>
    <property type="match status" value="1"/>
</dbReference>
<reference evidence="2 3" key="1">
    <citation type="submission" date="2019-07" db="EMBL/GenBank/DDBJ databases">
        <title>Whole genome shotgun sequence of Alkalibacterium kapii NBRC 103247.</title>
        <authorList>
            <person name="Hosoyama A."/>
            <person name="Uohara A."/>
            <person name="Ohji S."/>
            <person name="Ichikawa N."/>
        </authorList>
    </citation>
    <scope>NUCLEOTIDE SEQUENCE [LARGE SCALE GENOMIC DNA]</scope>
    <source>
        <strain evidence="2 3">NBRC 103247</strain>
    </source>
</reference>
<gene>
    <name evidence="2" type="ORF">AKA01nite_08680</name>
</gene>
<comment type="caution">
    <text evidence="2">The sequence shown here is derived from an EMBL/GenBank/DDBJ whole genome shotgun (WGS) entry which is preliminary data.</text>
</comment>
<name>A0A511AT16_9LACT</name>
<dbReference type="OrthoDB" id="5125854at2"/>
<keyword evidence="3" id="KW-1185">Reference proteome</keyword>
<feature type="domain" description="DUF559" evidence="1">
    <location>
        <begin position="124"/>
        <end position="213"/>
    </location>
</feature>
<proteinExistence type="predicted"/>
<accession>A0A511AT16</accession>
<dbReference type="PANTHER" id="PTHR35810">
    <property type="entry name" value="CYTOPLASMIC PROTEIN-RELATED"/>
    <property type="match status" value="1"/>
</dbReference>
<dbReference type="InterPro" id="IPR007569">
    <property type="entry name" value="DUF559"/>
</dbReference>
<dbReference type="AlphaFoldDB" id="A0A511AT16"/>
<organism evidence="2 3">
    <name type="scientific">Alkalibacterium kapii</name>
    <dbReference type="NCBI Taxonomy" id="426704"/>
    <lineage>
        <taxon>Bacteria</taxon>
        <taxon>Bacillati</taxon>
        <taxon>Bacillota</taxon>
        <taxon>Bacilli</taxon>
        <taxon>Lactobacillales</taxon>
        <taxon>Carnobacteriaceae</taxon>
        <taxon>Alkalibacterium</taxon>
    </lineage>
</organism>
<protein>
    <recommendedName>
        <fullName evidence="1">DUF559 domain-containing protein</fullName>
    </recommendedName>
</protein>
<dbReference type="RefSeq" id="WP_146924082.1">
    <property type="nucleotide sequence ID" value="NZ_BJUY01000008.1"/>
</dbReference>
<dbReference type="Proteomes" id="UP000321662">
    <property type="component" value="Unassembled WGS sequence"/>
</dbReference>
<evidence type="ECO:0000313" key="2">
    <source>
        <dbReference type="EMBL" id="GEK91246.1"/>
    </source>
</evidence>
<evidence type="ECO:0000259" key="1">
    <source>
        <dbReference type="Pfam" id="PF04480"/>
    </source>
</evidence>
<evidence type="ECO:0000313" key="3">
    <source>
        <dbReference type="Proteomes" id="UP000321662"/>
    </source>
</evidence>